<organism evidence="2 3">
    <name type="scientific">Nocardioides hankookensis</name>
    <dbReference type="NCBI Taxonomy" id="443157"/>
    <lineage>
        <taxon>Bacteria</taxon>
        <taxon>Bacillati</taxon>
        <taxon>Actinomycetota</taxon>
        <taxon>Actinomycetes</taxon>
        <taxon>Propionibacteriales</taxon>
        <taxon>Nocardioidaceae</taxon>
        <taxon>Nocardioides</taxon>
    </lineage>
</organism>
<sequence length="172" mass="18194">MTGLGVRLVGIVVVALAGFLVLPRVAPMVGDVLNDRVRAEVAPPTPSRAESVRIRGIAKRPALKVTAEIGESPRDATRGGDLRVRLTVANVGRSVYESGRSFRVVLVTEDGRRLRPRSAGGLGRGLAQGLRVRPGASAAGVLRFEVPPGAEPVELRAVLGTDRRGRAVWTLP</sequence>
<evidence type="ECO:0000313" key="3">
    <source>
        <dbReference type="Proteomes" id="UP001596135"/>
    </source>
</evidence>
<protein>
    <recommendedName>
        <fullName evidence="4">DUF4352 domain-containing protein</fullName>
    </recommendedName>
</protein>
<dbReference type="EMBL" id="JBHSRJ010000009">
    <property type="protein sequence ID" value="MFC6046101.1"/>
    <property type="molecule type" value="Genomic_DNA"/>
</dbReference>
<dbReference type="Proteomes" id="UP001596135">
    <property type="component" value="Unassembled WGS sequence"/>
</dbReference>
<reference evidence="3" key="1">
    <citation type="journal article" date="2019" name="Int. J. Syst. Evol. Microbiol.">
        <title>The Global Catalogue of Microorganisms (GCM) 10K type strain sequencing project: providing services to taxonomists for standard genome sequencing and annotation.</title>
        <authorList>
            <consortium name="The Broad Institute Genomics Platform"/>
            <consortium name="The Broad Institute Genome Sequencing Center for Infectious Disease"/>
            <person name="Wu L."/>
            <person name="Ma J."/>
        </authorList>
    </citation>
    <scope>NUCLEOTIDE SEQUENCE [LARGE SCALE GENOMIC DNA]</scope>
    <source>
        <strain evidence="3">CCUG 54522</strain>
    </source>
</reference>
<keyword evidence="3" id="KW-1185">Reference proteome</keyword>
<name>A0ABW1LRL4_9ACTN</name>
<keyword evidence="1" id="KW-0472">Membrane</keyword>
<evidence type="ECO:0008006" key="4">
    <source>
        <dbReference type="Google" id="ProtNLM"/>
    </source>
</evidence>
<keyword evidence="1" id="KW-0812">Transmembrane</keyword>
<evidence type="ECO:0000256" key="1">
    <source>
        <dbReference type="SAM" id="Phobius"/>
    </source>
</evidence>
<accession>A0ABW1LRL4</accession>
<evidence type="ECO:0000313" key="2">
    <source>
        <dbReference type="EMBL" id="MFC6046101.1"/>
    </source>
</evidence>
<dbReference type="RefSeq" id="WP_379160508.1">
    <property type="nucleotide sequence ID" value="NZ_JBHSRJ010000009.1"/>
</dbReference>
<keyword evidence="1" id="KW-1133">Transmembrane helix</keyword>
<proteinExistence type="predicted"/>
<gene>
    <name evidence="2" type="ORF">ACFPYL_23660</name>
</gene>
<comment type="caution">
    <text evidence="2">The sequence shown here is derived from an EMBL/GenBank/DDBJ whole genome shotgun (WGS) entry which is preliminary data.</text>
</comment>
<feature type="transmembrane region" description="Helical" evidence="1">
    <location>
        <begin position="6"/>
        <end position="26"/>
    </location>
</feature>